<protein>
    <submittedName>
        <fullName evidence="1">Uncharacterized protein</fullName>
    </submittedName>
</protein>
<accession>A0AAU7E0S8</accession>
<proteinExistence type="predicted"/>
<name>A0AAU7E0S8_9MICO</name>
<organism evidence="1">
    <name type="scientific">Jonesiaceae bacterium BS-20</name>
    <dbReference type="NCBI Taxonomy" id="3120821"/>
    <lineage>
        <taxon>Bacteria</taxon>
        <taxon>Bacillati</taxon>
        <taxon>Actinomycetota</taxon>
        <taxon>Actinomycetes</taxon>
        <taxon>Micrococcales</taxon>
        <taxon>Jonesiaceae</taxon>
    </lineage>
</organism>
<sequence length="323" mass="36413">MSIKIYEGYRLAEGADPFSFIQELRELLNPIRDQKDAQRIARKFALDVDCRILGIPNPETERATADGSVSLPKPLSAGTLVHQRTLAIDALMQVTWSRMLDEQREYEHTGRTGHAGYDPARFELSIGRDDATGRYLMMVYTETPELMQAFRDHPQVSEYGYWDNTDPLETVTDEEWAQRKKAWMRVWGSGSLGDATLTFALRMSPAPAYETATIAPGSLTRAALPTNEERAHRLAYLLLDRRRAAYLRSVPERERPEGLTGWGLIGERQPLEQALVHALPKWDTLLNRCVGDLARIVSSEDMAAIAAATSTVWDRARTKPLNV</sequence>
<dbReference type="EMBL" id="CP146203">
    <property type="protein sequence ID" value="XBH22967.1"/>
    <property type="molecule type" value="Genomic_DNA"/>
</dbReference>
<evidence type="ECO:0000313" key="1">
    <source>
        <dbReference type="EMBL" id="XBH22967.1"/>
    </source>
</evidence>
<gene>
    <name evidence="1" type="ORF">V5R04_07080</name>
</gene>
<dbReference type="AlphaFoldDB" id="A0AAU7E0S8"/>
<reference evidence="1" key="1">
    <citation type="submission" date="2024-02" db="EMBL/GenBank/DDBJ databases">
        <title>Tomenella chthoni gen. nov. sp. nov., a member of the family Jonesiaceae isolated from bat guano.</title>
        <authorList>
            <person name="Miller S.L."/>
            <person name="King J."/>
            <person name="Sankaranarayanan K."/>
            <person name="Lawson P.A."/>
        </authorList>
    </citation>
    <scope>NUCLEOTIDE SEQUENCE</scope>
    <source>
        <strain evidence="1">BS-20</strain>
    </source>
</reference>